<dbReference type="GO" id="GO:0042262">
    <property type="term" value="P:DNA protection"/>
    <property type="evidence" value="ECO:0007669"/>
    <property type="project" value="InterPro"/>
</dbReference>
<name>A0AAE3K6P5_9EURY</name>
<feature type="domain" description="Nudix hydrolase" evidence="22">
    <location>
        <begin position="5"/>
        <end position="130"/>
    </location>
</feature>
<keyword evidence="6" id="KW-0460">Magnesium</keyword>
<dbReference type="InterPro" id="IPR003563">
    <property type="entry name" value="8ODP"/>
</dbReference>
<evidence type="ECO:0000256" key="19">
    <source>
        <dbReference type="ARBA" id="ARBA00048894"/>
    </source>
</evidence>
<evidence type="ECO:0000256" key="17">
    <source>
        <dbReference type="ARBA" id="ARBA00032071"/>
    </source>
</evidence>
<evidence type="ECO:0000313" key="23">
    <source>
        <dbReference type="EMBL" id="MCL9815442.1"/>
    </source>
</evidence>
<evidence type="ECO:0000256" key="4">
    <source>
        <dbReference type="ARBA" id="ARBA00022723"/>
    </source>
</evidence>
<dbReference type="CDD" id="cd03427">
    <property type="entry name" value="NUDIX_MTH1_Nudt1"/>
    <property type="match status" value="1"/>
</dbReference>
<gene>
    <name evidence="23" type="ORF">AArcSt2_00640</name>
</gene>
<evidence type="ECO:0000259" key="22">
    <source>
        <dbReference type="PROSITE" id="PS51462"/>
    </source>
</evidence>
<dbReference type="Proteomes" id="UP001203207">
    <property type="component" value="Unassembled WGS sequence"/>
</dbReference>
<evidence type="ECO:0000256" key="11">
    <source>
        <dbReference type="ARBA" id="ARBA00026103"/>
    </source>
</evidence>
<comment type="catalytic activity">
    <reaction evidence="20">
        <text>N(6)-methyl-dATP + H2O = N(6)-methyl-dAMP + diphosphate + H(+)</text>
        <dbReference type="Rhea" id="RHEA:67604"/>
        <dbReference type="ChEBI" id="CHEBI:15377"/>
        <dbReference type="ChEBI" id="CHEBI:15378"/>
        <dbReference type="ChEBI" id="CHEBI:33019"/>
        <dbReference type="ChEBI" id="CHEBI:169976"/>
        <dbReference type="ChEBI" id="CHEBI:172872"/>
    </reaction>
    <physiologicalReaction direction="left-to-right" evidence="20">
        <dbReference type="Rhea" id="RHEA:67605"/>
    </physiologicalReaction>
</comment>
<comment type="catalytic activity">
    <reaction evidence="19">
        <text>O(6)-methyl-dGTP + H2O = O(6)-methyl-dGMP + diphosphate + H(+)</text>
        <dbReference type="Rhea" id="RHEA:67600"/>
        <dbReference type="ChEBI" id="CHEBI:15377"/>
        <dbReference type="ChEBI" id="CHEBI:15378"/>
        <dbReference type="ChEBI" id="CHEBI:33019"/>
        <dbReference type="ChEBI" id="CHEBI:169974"/>
        <dbReference type="ChEBI" id="CHEBI:169975"/>
    </reaction>
    <physiologicalReaction direction="left-to-right" evidence="19">
        <dbReference type="Rhea" id="RHEA:67601"/>
    </physiologicalReaction>
</comment>
<dbReference type="Pfam" id="PF00293">
    <property type="entry name" value="NUDIX"/>
    <property type="match status" value="1"/>
</dbReference>
<dbReference type="Gene3D" id="3.90.79.10">
    <property type="entry name" value="Nucleoside Triphosphate Pyrophosphohydrolase"/>
    <property type="match status" value="1"/>
</dbReference>
<evidence type="ECO:0000256" key="8">
    <source>
        <dbReference type="ARBA" id="ARBA00024459"/>
    </source>
</evidence>
<dbReference type="PRINTS" id="PR01403">
    <property type="entry name" value="8OXTPHPHTASE"/>
</dbReference>
<dbReference type="GO" id="GO:0008413">
    <property type="term" value="F:8-oxo-7,8-dihydroguanosine triphosphate pyrophosphatase activity"/>
    <property type="evidence" value="ECO:0007669"/>
    <property type="project" value="InterPro"/>
</dbReference>
<dbReference type="EMBL" id="JAKRVX010000001">
    <property type="protein sequence ID" value="MCL9815442.1"/>
    <property type="molecule type" value="Genomic_DNA"/>
</dbReference>
<keyword evidence="5" id="KW-0378">Hydrolase</keyword>
<evidence type="ECO:0000256" key="3">
    <source>
        <dbReference type="ARBA" id="ARBA00011245"/>
    </source>
</evidence>
<evidence type="ECO:0000256" key="1">
    <source>
        <dbReference type="ARBA" id="ARBA00001946"/>
    </source>
</evidence>
<comment type="cofactor">
    <cofactor evidence="1">
        <name>Mg(2+)</name>
        <dbReference type="ChEBI" id="CHEBI:18420"/>
    </cofactor>
</comment>
<sequence>METEALPEATVCHPIVDDRALLIEKQRGIGEGKIIGPGGKVEPGESPTECVIRETQEEIAATPTGVEKAGEFTFIHGDEAAFFIHVFRATGLSGTPAQTDEAIPHWFDTDSLPYDRMWADDRYWFPYLLNDTPFRGWFVFDTDGDELKEYTLDVDVDFSGAI</sequence>
<evidence type="ECO:0000313" key="24">
    <source>
        <dbReference type="Proteomes" id="UP001203207"/>
    </source>
</evidence>
<dbReference type="RefSeq" id="WP_174653013.1">
    <property type="nucleotide sequence ID" value="NZ_JAKRVX010000001.1"/>
</dbReference>
<dbReference type="GO" id="GO:0008828">
    <property type="term" value="F:dATP diphosphatase activity"/>
    <property type="evidence" value="ECO:0007669"/>
    <property type="project" value="UniProtKB-EC"/>
</dbReference>
<accession>A0AAE3K6P5</accession>
<evidence type="ECO:0000256" key="10">
    <source>
        <dbReference type="ARBA" id="ARBA00024596"/>
    </source>
</evidence>
<evidence type="ECO:0000256" key="15">
    <source>
        <dbReference type="ARBA" id="ARBA00030682"/>
    </source>
</evidence>
<evidence type="ECO:0000256" key="14">
    <source>
        <dbReference type="ARBA" id="ARBA00030634"/>
    </source>
</evidence>
<dbReference type="EC" id="3.6.1.56" evidence="11"/>
<organism evidence="23 24">
    <name type="scientific">Natronocalculus amylovorans</name>
    <dbReference type="NCBI Taxonomy" id="2917812"/>
    <lineage>
        <taxon>Archaea</taxon>
        <taxon>Methanobacteriati</taxon>
        <taxon>Methanobacteriota</taxon>
        <taxon>Stenosarchaea group</taxon>
        <taxon>Halobacteria</taxon>
        <taxon>Halobacteriales</taxon>
        <taxon>Haloferacaceae</taxon>
        <taxon>Natronocalculus</taxon>
    </lineage>
</organism>
<comment type="subunit">
    <text evidence="3">Monomer.</text>
</comment>
<dbReference type="AlphaFoldDB" id="A0AAE3K6P5"/>
<evidence type="ECO:0000256" key="5">
    <source>
        <dbReference type="ARBA" id="ARBA00022801"/>
    </source>
</evidence>
<protein>
    <recommendedName>
        <fullName evidence="12">Oxidized purine nucleoside triphosphate hydrolase</fullName>
        <ecNumber evidence="11">3.6.1.56</ecNumber>
    </recommendedName>
    <alternativeName>
        <fullName evidence="16">2-hydroxy-dATP diphosphatase</fullName>
    </alternativeName>
    <alternativeName>
        <fullName evidence="15">7,8-dihydro-8-oxoguanine triphosphatase</fullName>
    </alternativeName>
    <alternativeName>
        <fullName evidence="14">8-oxo-dGTPase</fullName>
    </alternativeName>
    <alternativeName>
        <fullName evidence="17">Methylated purine nucleoside triphosphate hydrolase</fullName>
    </alternativeName>
    <alternativeName>
        <fullName evidence="13">Nucleoside diphosphate-linked moiety X motif 1</fullName>
    </alternativeName>
</protein>
<dbReference type="InterPro" id="IPR015797">
    <property type="entry name" value="NUDIX_hydrolase-like_dom_sf"/>
</dbReference>
<comment type="caution">
    <text evidence="23">The sequence shown here is derived from an EMBL/GenBank/DDBJ whole genome shotgun (WGS) entry which is preliminary data.</text>
</comment>
<evidence type="ECO:0000256" key="9">
    <source>
        <dbReference type="ARBA" id="ARBA00024486"/>
    </source>
</evidence>
<dbReference type="InterPro" id="IPR000086">
    <property type="entry name" value="NUDIX_hydrolase_dom"/>
</dbReference>
<keyword evidence="24" id="KW-1185">Reference proteome</keyword>
<evidence type="ECO:0000256" key="13">
    <source>
        <dbReference type="ARBA" id="ARBA00029673"/>
    </source>
</evidence>
<reference evidence="23" key="1">
    <citation type="journal article" date="2022" name="Syst. Appl. Microbiol.">
        <title>Natronocalculus amylovorans gen. nov., sp. nov., and Natranaeroarchaeum aerophilus sp. nov., dominant culturable amylolytic natronoarchaea from hypersaline soda lakes in southwestern Siberia.</title>
        <authorList>
            <person name="Sorokin D.Y."/>
            <person name="Elcheninov A.G."/>
            <person name="Khizhniak T.V."/>
            <person name="Koenen M."/>
            <person name="Bale N.J."/>
            <person name="Damste J.S.S."/>
            <person name="Kublanov I.V."/>
        </authorList>
    </citation>
    <scope>NUCLEOTIDE SEQUENCE</scope>
    <source>
        <strain evidence="23">AArc-St2</strain>
    </source>
</reference>
<reference evidence="23" key="2">
    <citation type="submission" date="2022-02" db="EMBL/GenBank/DDBJ databases">
        <authorList>
            <person name="Elcheninov A.G."/>
            <person name="Sorokin D.Y."/>
            <person name="Kublanov I.V."/>
        </authorList>
    </citation>
    <scope>NUCLEOTIDE SEQUENCE</scope>
    <source>
        <strain evidence="23">AArc-St2</strain>
    </source>
</reference>
<comment type="catalytic activity">
    <reaction evidence="8">
        <text>2-oxo-dATP + H2O = 2-oxo-dAMP + diphosphate + H(+)</text>
        <dbReference type="Rhea" id="RHEA:31583"/>
        <dbReference type="ChEBI" id="CHEBI:15377"/>
        <dbReference type="ChEBI" id="CHEBI:15378"/>
        <dbReference type="ChEBI" id="CHEBI:33019"/>
        <dbReference type="ChEBI" id="CHEBI:63212"/>
        <dbReference type="ChEBI" id="CHEBI:77897"/>
        <dbReference type="EC" id="3.6.1.56"/>
    </reaction>
    <physiologicalReaction direction="left-to-right" evidence="8">
        <dbReference type="Rhea" id="RHEA:31584"/>
    </physiologicalReaction>
</comment>
<evidence type="ECO:0000256" key="6">
    <source>
        <dbReference type="ARBA" id="ARBA00022842"/>
    </source>
</evidence>
<comment type="function">
    <text evidence="21">Oxidized purine nucleoside triphosphate hydrolase which is a prominent sanitizer of the oxidized nucleotide pool. Catalyzes the hydrolysis of 2-oxo-dATP (2-hydroxy-dATP) into 2-oxo-dAMP. Also has a significant hydrolase activity toward 2-oxo-ATP, 8-oxo-dGTP and 8-oxo-dATP. Through the hydrolysis of oxidized purine nucleoside triphosphates, prevents their incorporation into DNA and the subsequent transversions A:T to C:G and G:C to T:A. Also catalyzes the hydrolysis of methylated purine nucleoside triphosphate preventing their integration into DNA. Through this antimutagenic activity protects cells from oxidative stress.</text>
</comment>
<evidence type="ECO:0000256" key="18">
    <source>
        <dbReference type="ARBA" id="ARBA00048002"/>
    </source>
</evidence>
<evidence type="ECO:0000256" key="2">
    <source>
        <dbReference type="ARBA" id="ARBA00005582"/>
    </source>
</evidence>
<evidence type="ECO:0000256" key="7">
    <source>
        <dbReference type="ARBA" id="ARBA00024448"/>
    </source>
</evidence>
<dbReference type="GO" id="GO:0005737">
    <property type="term" value="C:cytoplasm"/>
    <property type="evidence" value="ECO:0007669"/>
    <property type="project" value="TreeGrafter"/>
</dbReference>
<evidence type="ECO:0000256" key="12">
    <source>
        <dbReference type="ARBA" id="ARBA00026218"/>
    </source>
</evidence>
<keyword evidence="4" id="KW-0479">Metal-binding</keyword>
<dbReference type="PANTHER" id="PTHR43758:SF2">
    <property type="entry name" value="OXIDIZED PURINE NUCLEOSIDE TRIPHOSPHATE HYDROLASE"/>
    <property type="match status" value="1"/>
</dbReference>
<comment type="catalytic activity">
    <reaction evidence="9">
        <text>8-oxo-dGTP + H2O = 8-oxo-dGMP + diphosphate + H(+)</text>
        <dbReference type="Rhea" id="RHEA:31575"/>
        <dbReference type="ChEBI" id="CHEBI:15377"/>
        <dbReference type="ChEBI" id="CHEBI:15378"/>
        <dbReference type="ChEBI" id="CHEBI:33019"/>
        <dbReference type="ChEBI" id="CHEBI:63224"/>
        <dbReference type="ChEBI" id="CHEBI:77896"/>
    </reaction>
    <physiologicalReaction direction="left-to-right" evidence="9">
        <dbReference type="Rhea" id="RHEA:31576"/>
    </physiologicalReaction>
</comment>
<comment type="catalytic activity">
    <reaction evidence="18">
        <text>N(6)-methyl-ATP + H2O = N(6)-methyl-AMP + diphosphate + H(+)</text>
        <dbReference type="Rhea" id="RHEA:67608"/>
        <dbReference type="ChEBI" id="CHEBI:15377"/>
        <dbReference type="ChEBI" id="CHEBI:15378"/>
        <dbReference type="ChEBI" id="CHEBI:33019"/>
        <dbReference type="ChEBI" id="CHEBI:144842"/>
        <dbReference type="ChEBI" id="CHEBI:172873"/>
    </reaction>
    <physiologicalReaction direction="left-to-right" evidence="18">
        <dbReference type="Rhea" id="RHEA:67609"/>
    </physiologicalReaction>
</comment>
<dbReference type="PANTHER" id="PTHR43758">
    <property type="entry name" value="7,8-DIHYDRO-8-OXOGUANINE TRIPHOSPHATASE"/>
    <property type="match status" value="1"/>
</dbReference>
<evidence type="ECO:0000256" key="21">
    <source>
        <dbReference type="ARBA" id="ARBA00053094"/>
    </source>
</evidence>
<evidence type="ECO:0000256" key="20">
    <source>
        <dbReference type="ARBA" id="ARBA00049032"/>
    </source>
</evidence>
<comment type="similarity">
    <text evidence="2">Belongs to the Nudix hydrolase family.</text>
</comment>
<dbReference type="PROSITE" id="PS51462">
    <property type="entry name" value="NUDIX"/>
    <property type="match status" value="1"/>
</dbReference>
<comment type="catalytic activity">
    <reaction evidence="7">
        <text>8-oxo-dATP + H2O = 8-oxo-dAMP + diphosphate + H(+)</text>
        <dbReference type="Rhea" id="RHEA:65396"/>
        <dbReference type="ChEBI" id="CHEBI:15377"/>
        <dbReference type="ChEBI" id="CHEBI:15378"/>
        <dbReference type="ChEBI" id="CHEBI:33019"/>
        <dbReference type="ChEBI" id="CHEBI:71361"/>
        <dbReference type="ChEBI" id="CHEBI:172871"/>
    </reaction>
    <physiologicalReaction direction="left-to-right" evidence="7">
        <dbReference type="Rhea" id="RHEA:65397"/>
    </physiologicalReaction>
</comment>
<comment type="catalytic activity">
    <reaction evidence="10">
        <text>2-oxo-ATP + H2O = 2-oxo-AMP + diphosphate + H(+)</text>
        <dbReference type="Rhea" id="RHEA:67392"/>
        <dbReference type="ChEBI" id="CHEBI:15377"/>
        <dbReference type="ChEBI" id="CHEBI:15378"/>
        <dbReference type="ChEBI" id="CHEBI:33019"/>
        <dbReference type="ChEBI" id="CHEBI:71395"/>
        <dbReference type="ChEBI" id="CHEBI:172878"/>
    </reaction>
    <physiologicalReaction direction="left-to-right" evidence="10">
        <dbReference type="Rhea" id="RHEA:67393"/>
    </physiologicalReaction>
</comment>
<proteinExistence type="inferred from homology"/>
<dbReference type="SUPFAM" id="SSF55811">
    <property type="entry name" value="Nudix"/>
    <property type="match status" value="1"/>
</dbReference>
<dbReference type="GO" id="GO:0046872">
    <property type="term" value="F:metal ion binding"/>
    <property type="evidence" value="ECO:0007669"/>
    <property type="project" value="UniProtKB-KW"/>
</dbReference>
<evidence type="ECO:0000256" key="16">
    <source>
        <dbReference type="ARBA" id="ARBA00031927"/>
    </source>
</evidence>